<evidence type="ECO:0000313" key="2">
    <source>
        <dbReference type="Proteomes" id="UP000184364"/>
    </source>
</evidence>
<dbReference type="PROSITE" id="PS51257">
    <property type="entry name" value="PROKAR_LIPOPROTEIN"/>
    <property type="match status" value="1"/>
</dbReference>
<dbReference type="STRING" id="1302687.SAMN05444267_102869"/>
<accession>A0A1M7ELA8</accession>
<protein>
    <recommendedName>
        <fullName evidence="3">Lipoprotein</fullName>
    </recommendedName>
</protein>
<dbReference type="OrthoDB" id="1273858at2"/>
<dbReference type="RefSeq" id="WP_073295044.1">
    <property type="nucleotide sequence ID" value="NZ_FRAV01000028.1"/>
</dbReference>
<dbReference type="Proteomes" id="UP000184364">
    <property type="component" value="Unassembled WGS sequence"/>
</dbReference>
<name>A0A1M7ELA8_9FLAO</name>
<keyword evidence="2" id="KW-1185">Reference proteome</keyword>
<evidence type="ECO:0000313" key="1">
    <source>
        <dbReference type="EMBL" id="SHL92571.1"/>
    </source>
</evidence>
<dbReference type="AlphaFoldDB" id="A0A1M7ELA8"/>
<gene>
    <name evidence="1" type="ORF">SAMN05444267_102869</name>
</gene>
<proteinExistence type="predicted"/>
<reference evidence="2" key="1">
    <citation type="submission" date="2016-11" db="EMBL/GenBank/DDBJ databases">
        <authorList>
            <person name="Varghese N."/>
            <person name="Submissions S."/>
        </authorList>
    </citation>
    <scope>NUCLEOTIDE SEQUENCE [LARGE SCALE GENOMIC DNA]</scope>
    <source>
        <strain evidence="2">DSM 26899</strain>
    </source>
</reference>
<sequence length="158" mass="18200">MSAIKINRLKMLFSTFLLLIFFSCKKENEKVNEKPNEITSINVSMVGGKLGYYKIINVSKDSIKLPQGISTKNIHKQRNSAITPETWKKLTSTIDPKTLGKIKSSESIQPIDGADESFQIKTSQKSYFYLNSYNDTIYYRQLQAFKDQVEKILPKEYQ</sequence>
<organism evidence="1 2">
    <name type="scientific">Chryseobacterium polytrichastri</name>
    <dbReference type="NCBI Taxonomy" id="1302687"/>
    <lineage>
        <taxon>Bacteria</taxon>
        <taxon>Pseudomonadati</taxon>
        <taxon>Bacteroidota</taxon>
        <taxon>Flavobacteriia</taxon>
        <taxon>Flavobacteriales</taxon>
        <taxon>Weeksellaceae</taxon>
        <taxon>Chryseobacterium group</taxon>
        <taxon>Chryseobacterium</taxon>
    </lineage>
</organism>
<evidence type="ECO:0008006" key="3">
    <source>
        <dbReference type="Google" id="ProtNLM"/>
    </source>
</evidence>
<dbReference type="EMBL" id="FRAV01000028">
    <property type="protein sequence ID" value="SHL92571.1"/>
    <property type="molecule type" value="Genomic_DNA"/>
</dbReference>